<accession>A0A178YLM5</accession>
<dbReference type="AlphaFoldDB" id="A0A178YLM5"/>
<gene>
    <name evidence="1" type="ORF">ATB98_24135</name>
</gene>
<protein>
    <submittedName>
        <fullName evidence="1">Uncharacterized protein</fullName>
    </submittedName>
</protein>
<reference evidence="1 2" key="1">
    <citation type="submission" date="2015-11" db="EMBL/GenBank/DDBJ databases">
        <title>Ensifer anhuiense sp. nov., an effective nitrogen fixation bacterium with Glycine soja.</title>
        <authorList>
            <person name="Yan H."/>
            <person name="Chen W."/>
        </authorList>
    </citation>
    <scope>NUCLEOTIDE SEQUENCE [LARGE SCALE GENOMIC DNA]</scope>
    <source>
        <strain evidence="1 2">LMG 7837</strain>
    </source>
</reference>
<organism evidence="1 2">
    <name type="scientific">Sinorhizobium saheli</name>
    <dbReference type="NCBI Taxonomy" id="36856"/>
    <lineage>
        <taxon>Bacteria</taxon>
        <taxon>Pseudomonadati</taxon>
        <taxon>Pseudomonadota</taxon>
        <taxon>Alphaproteobacteria</taxon>
        <taxon>Hyphomicrobiales</taxon>
        <taxon>Rhizobiaceae</taxon>
        <taxon>Sinorhizobium/Ensifer group</taxon>
        <taxon>Sinorhizobium</taxon>
    </lineage>
</organism>
<evidence type="ECO:0000313" key="2">
    <source>
        <dbReference type="Proteomes" id="UP000078507"/>
    </source>
</evidence>
<sequence length="182" mass="19999">MTIAMLGAPSSVGEKFNRAMGILAAMPGRNRANTEYRHVGPFPKRVLGAVPRSEADLASPYTMGWQYLVRDDDGFGVLDISSRENGSYSSFRRGSFALAYNDALEAAEAEASSTQDIYELEIVEIPAAFTLMIIMKSKEVKLYPAFFQGRRLLPEARTFDELQGLAVEGRHPDGSQPSPSPF</sequence>
<name>A0A178YLM5_SINSA</name>
<comment type="caution">
    <text evidence="1">The sequence shown here is derived from an EMBL/GenBank/DDBJ whole genome shotgun (WGS) entry which is preliminary data.</text>
</comment>
<dbReference type="Proteomes" id="UP000078507">
    <property type="component" value="Unassembled WGS sequence"/>
</dbReference>
<evidence type="ECO:0000313" key="1">
    <source>
        <dbReference type="EMBL" id="OAP48442.1"/>
    </source>
</evidence>
<dbReference type="RefSeq" id="WP_066870590.1">
    <property type="nucleotide sequence ID" value="NZ_LNQB01000061.1"/>
</dbReference>
<keyword evidence="2" id="KW-1185">Reference proteome</keyword>
<dbReference type="EMBL" id="LNQB01000061">
    <property type="protein sequence ID" value="OAP48442.1"/>
    <property type="molecule type" value="Genomic_DNA"/>
</dbReference>
<dbReference type="OrthoDB" id="8366260at2"/>
<proteinExistence type="predicted"/>